<gene>
    <name evidence="3" type="ORF">ACFYV7_40480</name>
</gene>
<protein>
    <submittedName>
        <fullName evidence="3">HNH endonuclease</fullName>
    </submittedName>
</protein>
<feature type="domain" description="HNH nuclease" evidence="2">
    <location>
        <begin position="12"/>
        <end position="62"/>
    </location>
</feature>
<dbReference type="CDD" id="cd00085">
    <property type="entry name" value="HNHc"/>
    <property type="match status" value="1"/>
</dbReference>
<dbReference type="SMART" id="SM00507">
    <property type="entry name" value="HNHc"/>
    <property type="match status" value="1"/>
</dbReference>
<feature type="region of interest" description="Disordered" evidence="1">
    <location>
        <begin position="404"/>
        <end position="433"/>
    </location>
</feature>
<name>A0ABW6R6H0_9NOCA</name>
<sequence length="1117" mass="122359">MPSDRPPIPNELRRAVLVEAGHRCAIPTCRQYPVEVDHIVDWAKTRRHDFDNLIALCPTCHARKTKGEIDTLAMKQYKLNLGVSVNRPWPRTDPQAPSEVGTSGIGEPLDRMNDPIALEVQPSIAVSAVSGLPSLPQYVRRPLDEGLGERVGRVLEGASEIVILVGGSSTGKTRALFEALAPLRKAKGWRLWHPRMPTRRSALSDLDKVGPRTVVWLNETQEYLRTSSSSDKRERAVTALRSLLTNPERAPVLIVGTLWDSHYDDLRNSVESQAKSLLESAVIQVPDAFAGPDLDAAQRAAYCDPRWEMALEHADDGQLTQYLAAGPELVARYEFCPSLAAKAIMKAAMDARRLGHGRELRQRFLEASAYAYMSTRDRDSLPRDWLELAVAEIGRECRGARGPVTWVKPPPWPSRTDQDTTESSYPRDSTTGSGPLYQLADFLEQYGQTERAGIIPPVRFWEAAAMHTHPRDMRVLAEAAWARGLYRDAVQLWKNATFRGDVQSGGPLIGALDEIQNLDDETASWIVEHVALSDGWGLAGLLDALLRLGMDTHLELLARRVAAEVAVDNSYDVARLLRILWQSGSTEPLGVLATRAADGVALDDETGMADLLETLHMAGLTEQLTVFAFRIANEAAVNEAERVSLLLETLLEAQELSALVVLAFRIATDARVDNAEEVAGFLQSISIAASAIPELFEAADLLADRAVRTVNIDDPETVAGLLYELWDADLAQRFRVLVDRLASDCTIDVADYVLTLLGSWWDTCGLHDTEFTRQFGALAARAARNVCINNTEDVDHFLYVLWEAGLTEQFGILADRIASGLDVRDALRMSDLLSTLRRAKYTELADVIASRAATDSDLNCPASTALLLVELVGARLVEQAEILANRAASLPLDGACKLEGKVEPDHVAFLLKELINAGFDEQGGVLGTRAAVDCVLNSPPAVSELFQVMSEAGQLEQSHVLATRAATELILDDANTYSTVTNVAGIARLLEELTKAEFNEAADLLATRAATDAILDCDHGTAEVLRVMRNAGLVQQARALATRTASDIVISDAGVAKLIQELRAAGLTDQLSVLVGRLPAEGRFRHFCRETRHPSRFRFGREPDGTPAAAWTWRDIT</sequence>
<evidence type="ECO:0000256" key="1">
    <source>
        <dbReference type="SAM" id="MobiDB-lite"/>
    </source>
</evidence>
<dbReference type="Gene3D" id="1.10.30.50">
    <property type="match status" value="1"/>
</dbReference>
<feature type="region of interest" description="Disordered" evidence="1">
    <location>
        <begin position="88"/>
        <end position="107"/>
    </location>
</feature>
<keyword evidence="4" id="KW-1185">Reference proteome</keyword>
<dbReference type="Proteomes" id="UP001601948">
    <property type="component" value="Unassembled WGS sequence"/>
</dbReference>
<dbReference type="GO" id="GO:0004519">
    <property type="term" value="F:endonuclease activity"/>
    <property type="evidence" value="ECO:0007669"/>
    <property type="project" value="UniProtKB-KW"/>
</dbReference>
<feature type="compositionally biased region" description="Polar residues" evidence="1">
    <location>
        <begin position="421"/>
        <end position="433"/>
    </location>
</feature>
<comment type="caution">
    <text evidence="3">The sequence shown here is derived from an EMBL/GenBank/DDBJ whole genome shotgun (WGS) entry which is preliminary data.</text>
</comment>
<evidence type="ECO:0000313" key="3">
    <source>
        <dbReference type="EMBL" id="MFF3229124.1"/>
    </source>
</evidence>
<evidence type="ECO:0000259" key="2">
    <source>
        <dbReference type="SMART" id="SM00507"/>
    </source>
</evidence>
<dbReference type="InterPro" id="IPR002711">
    <property type="entry name" value="HNH"/>
</dbReference>
<dbReference type="EMBL" id="JBIAPI010000020">
    <property type="protein sequence ID" value="MFF3229124.1"/>
    <property type="molecule type" value="Genomic_DNA"/>
</dbReference>
<keyword evidence="3" id="KW-0378">Hydrolase</keyword>
<organism evidence="3 4">
    <name type="scientific">Nocardia suismassiliense</name>
    <dbReference type="NCBI Taxonomy" id="2077092"/>
    <lineage>
        <taxon>Bacteria</taxon>
        <taxon>Bacillati</taxon>
        <taxon>Actinomycetota</taxon>
        <taxon>Actinomycetes</taxon>
        <taxon>Mycobacteriales</taxon>
        <taxon>Nocardiaceae</taxon>
        <taxon>Nocardia</taxon>
    </lineage>
</organism>
<proteinExistence type="predicted"/>
<dbReference type="InterPro" id="IPR003615">
    <property type="entry name" value="HNH_nuc"/>
</dbReference>
<keyword evidence="3" id="KW-0255">Endonuclease</keyword>
<dbReference type="Pfam" id="PF01844">
    <property type="entry name" value="HNH"/>
    <property type="match status" value="1"/>
</dbReference>
<keyword evidence="3" id="KW-0540">Nuclease</keyword>
<dbReference type="RefSeq" id="WP_387726634.1">
    <property type="nucleotide sequence ID" value="NZ_JBIAPI010000020.1"/>
</dbReference>
<evidence type="ECO:0000313" key="4">
    <source>
        <dbReference type="Proteomes" id="UP001601948"/>
    </source>
</evidence>
<accession>A0ABW6R6H0</accession>
<reference evidence="3 4" key="1">
    <citation type="submission" date="2024-10" db="EMBL/GenBank/DDBJ databases">
        <title>The Natural Products Discovery Center: Release of the First 8490 Sequenced Strains for Exploring Actinobacteria Biosynthetic Diversity.</title>
        <authorList>
            <person name="Kalkreuter E."/>
            <person name="Kautsar S.A."/>
            <person name="Yang D."/>
            <person name="Bader C.D."/>
            <person name="Teijaro C.N."/>
            <person name="Fluegel L."/>
            <person name="Davis C.M."/>
            <person name="Simpson J.R."/>
            <person name="Lauterbach L."/>
            <person name="Steele A.D."/>
            <person name="Gui C."/>
            <person name="Meng S."/>
            <person name="Li G."/>
            <person name="Viehrig K."/>
            <person name="Ye F."/>
            <person name="Su P."/>
            <person name="Kiefer A.F."/>
            <person name="Nichols A."/>
            <person name="Cepeda A.J."/>
            <person name="Yan W."/>
            <person name="Fan B."/>
            <person name="Jiang Y."/>
            <person name="Adhikari A."/>
            <person name="Zheng C.-J."/>
            <person name="Schuster L."/>
            <person name="Cowan T.M."/>
            <person name="Smanski M.J."/>
            <person name="Chevrette M.G."/>
            <person name="De Carvalho L.P.S."/>
            <person name="Shen B."/>
        </authorList>
    </citation>
    <scope>NUCLEOTIDE SEQUENCE [LARGE SCALE GENOMIC DNA]</scope>
    <source>
        <strain evidence="3 4">NPDC003040</strain>
    </source>
</reference>